<dbReference type="SUPFAM" id="SSF49503">
    <property type="entry name" value="Cupredoxins"/>
    <property type="match status" value="1"/>
</dbReference>
<dbReference type="Proteomes" id="UP000239899">
    <property type="component" value="Unassembled WGS sequence"/>
</dbReference>
<dbReference type="EMBL" id="LHPG02000006">
    <property type="protein sequence ID" value="PRW57933.1"/>
    <property type="molecule type" value="Genomic_DNA"/>
</dbReference>
<feature type="domain" description="Phytocyanin" evidence="2">
    <location>
        <begin position="45"/>
        <end position="147"/>
    </location>
</feature>
<evidence type="ECO:0000256" key="1">
    <source>
        <dbReference type="SAM" id="SignalP"/>
    </source>
</evidence>
<reference evidence="3 4" key="1">
    <citation type="journal article" date="2018" name="Plant J.">
        <title>Genome sequences of Chlorella sorokiniana UTEX 1602 and Micractinium conductrix SAG 241.80: implications to maltose excretion by a green alga.</title>
        <authorList>
            <person name="Arriola M.B."/>
            <person name="Velmurugan N."/>
            <person name="Zhang Y."/>
            <person name="Plunkett M.H."/>
            <person name="Hondzo H."/>
            <person name="Barney B.M."/>
        </authorList>
    </citation>
    <scope>NUCLEOTIDE SEQUENCE [LARGE SCALE GENOMIC DNA]</scope>
    <source>
        <strain evidence="4">UTEX 1602</strain>
    </source>
</reference>
<feature type="signal peptide" evidence="1">
    <location>
        <begin position="1"/>
        <end position="24"/>
    </location>
</feature>
<organism evidence="3 4">
    <name type="scientific">Chlorella sorokiniana</name>
    <name type="common">Freshwater green alga</name>
    <dbReference type="NCBI Taxonomy" id="3076"/>
    <lineage>
        <taxon>Eukaryota</taxon>
        <taxon>Viridiplantae</taxon>
        <taxon>Chlorophyta</taxon>
        <taxon>core chlorophytes</taxon>
        <taxon>Trebouxiophyceae</taxon>
        <taxon>Chlorellales</taxon>
        <taxon>Chlorellaceae</taxon>
        <taxon>Chlorella clade</taxon>
        <taxon>Chlorella</taxon>
    </lineage>
</organism>
<dbReference type="OrthoDB" id="513009at2759"/>
<dbReference type="Gene3D" id="2.60.40.420">
    <property type="entry name" value="Cupredoxins - blue copper proteins"/>
    <property type="match status" value="1"/>
</dbReference>
<evidence type="ECO:0000313" key="4">
    <source>
        <dbReference type="Proteomes" id="UP000239899"/>
    </source>
</evidence>
<name>A0A2P6TV34_CHLSO</name>
<dbReference type="GO" id="GO:0009055">
    <property type="term" value="F:electron transfer activity"/>
    <property type="evidence" value="ECO:0007669"/>
    <property type="project" value="InterPro"/>
</dbReference>
<dbReference type="PROSITE" id="PS51485">
    <property type="entry name" value="PHYTOCYANIN"/>
    <property type="match status" value="1"/>
</dbReference>
<dbReference type="InterPro" id="IPR003245">
    <property type="entry name" value="Phytocyanin_dom"/>
</dbReference>
<proteinExistence type="predicted"/>
<comment type="caution">
    <text evidence="3">The sequence shown here is derived from an EMBL/GenBank/DDBJ whole genome shotgun (WGS) entry which is preliminary data.</text>
</comment>
<evidence type="ECO:0000259" key="2">
    <source>
        <dbReference type="PROSITE" id="PS51485"/>
    </source>
</evidence>
<keyword evidence="4" id="KW-1185">Reference proteome</keyword>
<accession>A0A2P6TV34</accession>
<dbReference type="InterPro" id="IPR008972">
    <property type="entry name" value="Cupredoxin"/>
</dbReference>
<dbReference type="AlphaFoldDB" id="A0A2P6TV34"/>
<keyword evidence="1" id="KW-0732">Signal</keyword>
<gene>
    <name evidence="3" type="ORF">C2E21_3532</name>
</gene>
<feature type="chain" id="PRO_5015111859" evidence="1">
    <location>
        <begin position="25"/>
        <end position="147"/>
    </location>
</feature>
<dbReference type="Pfam" id="PF02298">
    <property type="entry name" value="Cu_bind_like"/>
    <property type="match status" value="1"/>
</dbReference>
<sequence>MPNKALFAAAALLALVAGAMPACGRSLHAEAPTPAPAPAPDGGSEVYELEWGFPSALGLTAYPTITLKVGDAVTFTWNGMHDVWRVPEAACPSAFDAGAGSEEIAPPSSGGTTTVLFDTPGAYHFACSIGNGGHCSNGMLVSFEVEA</sequence>
<protein>
    <submittedName>
        <fullName evidence="3">Uclacyanin 3</fullName>
    </submittedName>
</protein>
<evidence type="ECO:0000313" key="3">
    <source>
        <dbReference type="EMBL" id="PRW57933.1"/>
    </source>
</evidence>